<dbReference type="RefSeq" id="WP_020737469.1">
    <property type="nucleotide sequence ID" value="NC_021658.1"/>
</dbReference>
<dbReference type="PROSITE" id="PS51257">
    <property type="entry name" value="PROKAR_LIPOPROTEIN"/>
    <property type="match status" value="1"/>
</dbReference>
<sequence length="227" mass="24701">MRIARSTFALFALSAAGCAVDAAAPDLVVDAPPLAESWTVSTTASIDLWSSGLNANLSDWRHIHCYEDHGEGYMLTGINVHQEDIADPDEFVARMTGECREFDLTDPALPRTGGFATSNIFQAPLFRTGVFQLEVTNNNYPIGLDLKVDGNDDYVKDVRIVYAPKNLAQTALNLAATSRTSWAFGYAGGKVSLSCPAQSVMTGLALRFDEVEGKIRTLKIHCRDLQP</sequence>
<evidence type="ECO:0000256" key="1">
    <source>
        <dbReference type="SAM" id="SignalP"/>
    </source>
</evidence>
<evidence type="ECO:0008006" key="4">
    <source>
        <dbReference type="Google" id="ProtNLM"/>
    </source>
</evidence>
<feature type="signal peptide" evidence="1">
    <location>
        <begin position="1"/>
        <end position="24"/>
    </location>
</feature>
<organism evidence="2 3">
    <name type="scientific">Sorangium cellulosum So0157-2</name>
    <dbReference type="NCBI Taxonomy" id="1254432"/>
    <lineage>
        <taxon>Bacteria</taxon>
        <taxon>Pseudomonadati</taxon>
        <taxon>Myxococcota</taxon>
        <taxon>Polyangia</taxon>
        <taxon>Polyangiales</taxon>
        <taxon>Polyangiaceae</taxon>
        <taxon>Sorangium</taxon>
    </lineage>
</organism>
<dbReference type="PATRIC" id="fig|1254432.3.peg.6285"/>
<dbReference type="KEGG" id="scu:SCE1572_27785"/>
<gene>
    <name evidence="2" type="ORF">SCE1572_27785</name>
</gene>
<evidence type="ECO:0000313" key="3">
    <source>
        <dbReference type="Proteomes" id="UP000014803"/>
    </source>
</evidence>
<protein>
    <recommendedName>
        <fullName evidence="4">Secreted protein</fullName>
    </recommendedName>
</protein>
<reference evidence="2 3" key="1">
    <citation type="journal article" date="2013" name="Sci. Rep.">
        <title>Extraordinary expansion of a Sorangium cellulosum genome from an alkaline milieu.</title>
        <authorList>
            <person name="Han K."/>
            <person name="Li Z.F."/>
            <person name="Peng R."/>
            <person name="Zhu L.P."/>
            <person name="Zhou T."/>
            <person name="Wang L.G."/>
            <person name="Li S.G."/>
            <person name="Zhang X.B."/>
            <person name="Hu W."/>
            <person name="Wu Z.H."/>
            <person name="Qin N."/>
            <person name="Li Y.Z."/>
        </authorList>
    </citation>
    <scope>NUCLEOTIDE SEQUENCE [LARGE SCALE GENOMIC DNA]</scope>
    <source>
        <strain evidence="2 3">So0157-2</strain>
    </source>
</reference>
<dbReference type="EMBL" id="CP003969">
    <property type="protein sequence ID" value="AGP37936.1"/>
    <property type="molecule type" value="Genomic_DNA"/>
</dbReference>
<dbReference type="HOGENOM" id="CLU_1219073_0_0_7"/>
<name>S4Y093_SORCE</name>
<dbReference type="AlphaFoldDB" id="S4Y093"/>
<keyword evidence="1" id="KW-0732">Signal</keyword>
<proteinExistence type="predicted"/>
<accession>S4Y093</accession>
<evidence type="ECO:0000313" key="2">
    <source>
        <dbReference type="EMBL" id="AGP37936.1"/>
    </source>
</evidence>
<dbReference type="Proteomes" id="UP000014803">
    <property type="component" value="Chromosome"/>
</dbReference>
<feature type="chain" id="PRO_5004525561" description="Secreted protein" evidence="1">
    <location>
        <begin position="25"/>
        <end position="227"/>
    </location>
</feature>